<feature type="transmembrane region" description="Helical" evidence="1">
    <location>
        <begin position="25"/>
        <end position="43"/>
    </location>
</feature>
<sequence>MGGMATMTLSGPDLVRRRGLRQMRLVALSLLVLAAIVYIVTLHRDGAWGYVNAASEAAMVGALADWFAVTALFRHPLGLPIPHTAIVPTRKDSLAESLEQFVTENFLSEDVVAGKMASAEVSRRAGEWLADGNHAERIVAEGARTVGAVLPKLGDSDVTAFVRGALLPRFAQEPLSPIAGHFLESVVDDGAHHALLDLVFDEAYDWLRDNRDVLAEVVGPRAPRWSPRWVDSLVVDRIHREALSWLAGVRDDQNHPARQAVDRLLGKFAADLQGDPEMMERFEAFKRRMLEHPDLAPSLTAVWDAARTALIGAISDPTSALQTRAIQAIKDLGTRLQTDDPLRAKVDARATEAVAYVVRTYGSEIVSVISDTIERWDGHEASARIELHVGRDLQFIRINGTVVGALVGLIIHTVSQWL</sequence>
<dbReference type="PANTHER" id="PTHR38442">
    <property type="entry name" value="INNER MEMBRANE PROTEIN-RELATED"/>
    <property type="match status" value="1"/>
</dbReference>
<dbReference type="InterPro" id="IPR007383">
    <property type="entry name" value="DUF445"/>
</dbReference>
<reference evidence="2 3" key="1">
    <citation type="journal article" date="2019" name="Int. J. Syst. Evol. Microbiol.">
        <title>The Global Catalogue of Microorganisms (GCM) 10K type strain sequencing project: providing services to taxonomists for standard genome sequencing and annotation.</title>
        <authorList>
            <consortium name="The Broad Institute Genomics Platform"/>
            <consortium name="The Broad Institute Genome Sequencing Center for Infectious Disease"/>
            <person name="Wu L."/>
            <person name="Ma J."/>
        </authorList>
    </citation>
    <scope>NUCLEOTIDE SEQUENCE [LARGE SCALE GENOMIC DNA]</scope>
    <source>
        <strain evidence="2 3">JCM 14303</strain>
    </source>
</reference>
<dbReference type="EMBL" id="BAAANC010000004">
    <property type="protein sequence ID" value="GAA1555024.1"/>
    <property type="molecule type" value="Genomic_DNA"/>
</dbReference>
<dbReference type="PANTHER" id="PTHR38442:SF1">
    <property type="entry name" value="INNER MEMBRANE PROTEIN"/>
    <property type="match status" value="1"/>
</dbReference>
<gene>
    <name evidence="2" type="ORF">GCM10009741_69350</name>
</gene>
<comment type="caution">
    <text evidence="2">The sequence shown here is derived from an EMBL/GenBank/DDBJ whole genome shotgun (WGS) entry which is preliminary data.</text>
</comment>
<organism evidence="2 3">
    <name type="scientific">Kribbella lupini</name>
    <dbReference type="NCBI Taxonomy" id="291602"/>
    <lineage>
        <taxon>Bacteria</taxon>
        <taxon>Bacillati</taxon>
        <taxon>Actinomycetota</taxon>
        <taxon>Actinomycetes</taxon>
        <taxon>Propionibacteriales</taxon>
        <taxon>Kribbellaceae</taxon>
        <taxon>Kribbella</taxon>
    </lineage>
</organism>
<name>A0ABN2C9C3_9ACTN</name>
<dbReference type="Pfam" id="PF04286">
    <property type="entry name" value="DUF445"/>
    <property type="match status" value="1"/>
</dbReference>
<keyword evidence="1" id="KW-0812">Transmembrane</keyword>
<evidence type="ECO:0000256" key="1">
    <source>
        <dbReference type="SAM" id="Phobius"/>
    </source>
</evidence>
<evidence type="ECO:0000313" key="3">
    <source>
        <dbReference type="Proteomes" id="UP001500363"/>
    </source>
</evidence>
<accession>A0ABN2C9C3</accession>
<dbReference type="Proteomes" id="UP001500363">
    <property type="component" value="Unassembled WGS sequence"/>
</dbReference>
<keyword evidence="3" id="KW-1185">Reference proteome</keyword>
<evidence type="ECO:0000313" key="2">
    <source>
        <dbReference type="EMBL" id="GAA1555024.1"/>
    </source>
</evidence>
<keyword evidence="1" id="KW-0472">Membrane</keyword>
<keyword evidence="1" id="KW-1133">Transmembrane helix</keyword>
<protein>
    <submittedName>
        <fullName evidence="2">DUF445 domain-containing protein</fullName>
    </submittedName>
</protein>
<proteinExistence type="predicted"/>